<name>A0A444C7Z4_ENSVE</name>
<proteinExistence type="predicted"/>
<protein>
    <submittedName>
        <fullName evidence="1">Uncharacterized protein</fullName>
    </submittedName>
</protein>
<dbReference type="Proteomes" id="UP000290560">
    <property type="component" value="Unassembled WGS sequence"/>
</dbReference>
<organism evidence="1">
    <name type="scientific">Ensete ventricosum</name>
    <name type="common">Abyssinian banana</name>
    <name type="synonym">Musa ensete</name>
    <dbReference type="NCBI Taxonomy" id="4639"/>
    <lineage>
        <taxon>Eukaryota</taxon>
        <taxon>Viridiplantae</taxon>
        <taxon>Streptophyta</taxon>
        <taxon>Embryophyta</taxon>
        <taxon>Tracheophyta</taxon>
        <taxon>Spermatophyta</taxon>
        <taxon>Magnoliopsida</taxon>
        <taxon>Liliopsida</taxon>
        <taxon>Zingiberales</taxon>
        <taxon>Musaceae</taxon>
        <taxon>Ensete</taxon>
    </lineage>
</organism>
<reference evidence="1" key="1">
    <citation type="journal article" date="2018" name="Data Brief">
        <title>Genome sequence data from 17 accessions of Ensete ventricosum, a staple food crop for millions in Ethiopia.</title>
        <authorList>
            <person name="Yemataw Z."/>
            <person name="Muzemil S."/>
            <person name="Ambachew D."/>
            <person name="Tripathi L."/>
            <person name="Tesfaye K."/>
            <person name="Chala A."/>
            <person name="Farbos A."/>
            <person name="O'Neill P."/>
            <person name="Moore K."/>
            <person name="Grant M."/>
            <person name="Studholme D.J."/>
        </authorList>
    </citation>
    <scope>NUCLEOTIDE SEQUENCE [LARGE SCALE GENOMIC DNA]</scope>
    <source>
        <tissue evidence="1">Leaf</tissue>
    </source>
</reference>
<sequence length="98" mass="11385">MRTTPRPTAYKPPSVPSHPSLPKKLTKEELRDISAKGLCWHCDELWSRDHHCKKGCLLLIEPIEDMKEEVQEHEEEVMDEEQQPIDITMHVLIGYANP</sequence>
<dbReference type="AlphaFoldDB" id="A0A444C7Z4"/>
<accession>A0A444C7Z4</accession>
<gene>
    <name evidence="1" type="ORF">BHM03_00053845</name>
</gene>
<evidence type="ECO:0000313" key="1">
    <source>
        <dbReference type="EMBL" id="RZR75288.1"/>
    </source>
</evidence>
<dbReference type="EMBL" id="KV876677">
    <property type="protein sequence ID" value="RZR75288.1"/>
    <property type="molecule type" value="Genomic_DNA"/>
</dbReference>